<organism evidence="2 3">
    <name type="scientific">Rotaria magnacalcarata</name>
    <dbReference type="NCBI Taxonomy" id="392030"/>
    <lineage>
        <taxon>Eukaryota</taxon>
        <taxon>Metazoa</taxon>
        <taxon>Spiralia</taxon>
        <taxon>Gnathifera</taxon>
        <taxon>Rotifera</taxon>
        <taxon>Eurotatoria</taxon>
        <taxon>Bdelloidea</taxon>
        <taxon>Philodinida</taxon>
        <taxon>Philodinidae</taxon>
        <taxon>Rotaria</taxon>
    </lineage>
</organism>
<evidence type="ECO:0000313" key="1">
    <source>
        <dbReference type="EMBL" id="CAF4745309.1"/>
    </source>
</evidence>
<keyword evidence="3" id="KW-1185">Reference proteome</keyword>
<reference evidence="2" key="1">
    <citation type="submission" date="2021-02" db="EMBL/GenBank/DDBJ databases">
        <authorList>
            <person name="Nowell W R."/>
        </authorList>
    </citation>
    <scope>NUCLEOTIDE SEQUENCE</scope>
</reference>
<accession>A0A821L634</accession>
<feature type="non-terminal residue" evidence="2">
    <location>
        <position position="51"/>
    </location>
</feature>
<evidence type="ECO:0000313" key="2">
    <source>
        <dbReference type="EMBL" id="CAF4746179.1"/>
    </source>
</evidence>
<proteinExistence type="predicted"/>
<dbReference type="EMBL" id="CAJOBG010112363">
    <property type="protein sequence ID" value="CAF4745309.1"/>
    <property type="molecule type" value="Genomic_DNA"/>
</dbReference>
<protein>
    <submittedName>
        <fullName evidence="2">Uncharacterized protein</fullName>
    </submittedName>
</protein>
<gene>
    <name evidence="1" type="ORF">OVN521_LOCUS49958</name>
    <name evidence="2" type="ORF">OVN521_LOCUS49986</name>
</gene>
<dbReference type="EMBL" id="CAJOBG010112554">
    <property type="protein sequence ID" value="CAF4746179.1"/>
    <property type="molecule type" value="Genomic_DNA"/>
</dbReference>
<sequence length="51" mass="5756">MRTPDEIRKSMKRTSGTTNMVYSNLNKKTTLSYQTTAASPISQETNLKFSP</sequence>
<name>A0A821L634_9BILA</name>
<comment type="caution">
    <text evidence="2">The sequence shown here is derived from an EMBL/GenBank/DDBJ whole genome shotgun (WGS) entry which is preliminary data.</text>
</comment>
<evidence type="ECO:0000313" key="3">
    <source>
        <dbReference type="Proteomes" id="UP000663866"/>
    </source>
</evidence>
<dbReference type="Proteomes" id="UP000663866">
    <property type="component" value="Unassembled WGS sequence"/>
</dbReference>
<dbReference type="AlphaFoldDB" id="A0A821L634"/>